<evidence type="ECO:0000313" key="2">
    <source>
        <dbReference type="Proteomes" id="UP000765509"/>
    </source>
</evidence>
<keyword evidence="2" id="KW-1185">Reference proteome</keyword>
<reference evidence="1" key="1">
    <citation type="submission" date="2021-03" db="EMBL/GenBank/DDBJ databases">
        <title>Draft genome sequence of rust myrtle Austropuccinia psidii MF-1, a brazilian biotype.</title>
        <authorList>
            <person name="Quecine M.C."/>
            <person name="Pachon D.M.R."/>
            <person name="Bonatelli M.L."/>
            <person name="Correr F.H."/>
            <person name="Franceschini L.M."/>
            <person name="Leite T.F."/>
            <person name="Margarido G.R.A."/>
            <person name="Almeida C.A."/>
            <person name="Ferrarezi J.A."/>
            <person name="Labate C.A."/>
        </authorList>
    </citation>
    <scope>NUCLEOTIDE SEQUENCE</scope>
    <source>
        <strain evidence="1">MF-1</strain>
    </source>
</reference>
<accession>A0A9Q3C4A5</accession>
<evidence type="ECO:0000313" key="1">
    <source>
        <dbReference type="EMBL" id="MBW0476703.1"/>
    </source>
</evidence>
<comment type="caution">
    <text evidence="1">The sequence shown here is derived from an EMBL/GenBank/DDBJ whole genome shotgun (WGS) entry which is preliminary data.</text>
</comment>
<proteinExistence type="predicted"/>
<organism evidence="1 2">
    <name type="scientific">Austropuccinia psidii MF-1</name>
    <dbReference type="NCBI Taxonomy" id="1389203"/>
    <lineage>
        <taxon>Eukaryota</taxon>
        <taxon>Fungi</taxon>
        <taxon>Dikarya</taxon>
        <taxon>Basidiomycota</taxon>
        <taxon>Pucciniomycotina</taxon>
        <taxon>Pucciniomycetes</taxon>
        <taxon>Pucciniales</taxon>
        <taxon>Sphaerophragmiaceae</taxon>
        <taxon>Austropuccinia</taxon>
    </lineage>
</organism>
<gene>
    <name evidence="1" type="ORF">O181_016418</name>
</gene>
<dbReference type="Proteomes" id="UP000765509">
    <property type="component" value="Unassembled WGS sequence"/>
</dbReference>
<sequence>MALSTSNFDLEDLKSALASVDQTDAQVHKQLETERLGQSIAPHLTRDGLNFRHWSRSLCLLIKDIFDDDEYFEKQEEDEIRSRNTVIQIFILKSIDESL</sequence>
<name>A0A9Q3C4A5_9BASI</name>
<dbReference type="AlphaFoldDB" id="A0A9Q3C4A5"/>
<protein>
    <submittedName>
        <fullName evidence="1">Uncharacterized protein</fullName>
    </submittedName>
</protein>
<dbReference type="EMBL" id="AVOT02004555">
    <property type="protein sequence ID" value="MBW0476703.1"/>
    <property type="molecule type" value="Genomic_DNA"/>
</dbReference>